<evidence type="ECO:0000256" key="1">
    <source>
        <dbReference type="ARBA" id="ARBA00022723"/>
    </source>
</evidence>
<dbReference type="PROSITE" id="PS50089">
    <property type="entry name" value="ZF_RING_2"/>
    <property type="match status" value="1"/>
</dbReference>
<dbReference type="InterPro" id="IPR001841">
    <property type="entry name" value="Znf_RING"/>
</dbReference>
<keyword evidence="3" id="KW-0862">Zinc</keyword>
<keyword evidence="2 4" id="KW-0863">Zinc-finger</keyword>
<dbReference type="GO" id="GO:0008270">
    <property type="term" value="F:zinc ion binding"/>
    <property type="evidence" value="ECO:0007669"/>
    <property type="project" value="UniProtKB-KW"/>
</dbReference>
<dbReference type="InterPro" id="IPR011011">
    <property type="entry name" value="Znf_FYVE_PHD"/>
</dbReference>
<keyword evidence="8" id="KW-1185">Reference proteome</keyword>
<sequence>MNSSSSPSQCDLCSTTQSLSLIIHNVRSRFHNRRFCTNCVLKQHPGTFCPICFELFDDSISPHHRLMCVRCPAVAHRSCVFSSATPPPPFKCPTCLHPNLTFFNPPNPKTGAIDAQSAKVLVTAARIAAVSMSKAAAAARSEAERCAREACLAKKRAKEALETLLEIVAKEKEGHKEQQKGRASGAGRLHVA</sequence>
<dbReference type="Proteomes" id="UP001359559">
    <property type="component" value="Unassembled WGS sequence"/>
</dbReference>
<organism evidence="7 8">
    <name type="scientific">Clitoria ternatea</name>
    <name type="common">Butterfly pea</name>
    <dbReference type="NCBI Taxonomy" id="43366"/>
    <lineage>
        <taxon>Eukaryota</taxon>
        <taxon>Viridiplantae</taxon>
        <taxon>Streptophyta</taxon>
        <taxon>Embryophyta</taxon>
        <taxon>Tracheophyta</taxon>
        <taxon>Spermatophyta</taxon>
        <taxon>Magnoliopsida</taxon>
        <taxon>eudicotyledons</taxon>
        <taxon>Gunneridae</taxon>
        <taxon>Pentapetalae</taxon>
        <taxon>rosids</taxon>
        <taxon>fabids</taxon>
        <taxon>Fabales</taxon>
        <taxon>Fabaceae</taxon>
        <taxon>Papilionoideae</taxon>
        <taxon>50 kb inversion clade</taxon>
        <taxon>NPAAA clade</taxon>
        <taxon>indigoferoid/millettioid clade</taxon>
        <taxon>Phaseoleae</taxon>
        <taxon>Clitoria</taxon>
    </lineage>
</organism>
<proteinExistence type="predicted"/>
<evidence type="ECO:0000313" key="8">
    <source>
        <dbReference type="Proteomes" id="UP001359559"/>
    </source>
</evidence>
<keyword evidence="1" id="KW-0479">Metal-binding</keyword>
<evidence type="ECO:0000256" key="2">
    <source>
        <dbReference type="ARBA" id="ARBA00022771"/>
    </source>
</evidence>
<reference evidence="7 8" key="1">
    <citation type="submission" date="2024-01" db="EMBL/GenBank/DDBJ databases">
        <title>The genomes of 5 underutilized Papilionoideae crops provide insights into root nodulation and disease resistance.</title>
        <authorList>
            <person name="Yuan L."/>
        </authorList>
    </citation>
    <scope>NUCLEOTIDE SEQUENCE [LARGE SCALE GENOMIC DNA]</scope>
    <source>
        <strain evidence="7">LY-2023</strain>
        <tissue evidence="7">Leaf</tissue>
    </source>
</reference>
<feature type="region of interest" description="Disordered" evidence="5">
    <location>
        <begin position="172"/>
        <end position="192"/>
    </location>
</feature>
<evidence type="ECO:0000256" key="5">
    <source>
        <dbReference type="SAM" id="MobiDB-lite"/>
    </source>
</evidence>
<dbReference type="SUPFAM" id="SSF57903">
    <property type="entry name" value="FYVE/PHD zinc finger"/>
    <property type="match status" value="1"/>
</dbReference>
<evidence type="ECO:0000313" key="7">
    <source>
        <dbReference type="EMBL" id="KAK7264803.1"/>
    </source>
</evidence>
<dbReference type="PANTHER" id="PTHR34451">
    <property type="entry name" value="PHD FINGER FAMILY PROTEIN"/>
    <property type="match status" value="1"/>
</dbReference>
<evidence type="ECO:0000259" key="6">
    <source>
        <dbReference type="PROSITE" id="PS50089"/>
    </source>
</evidence>
<evidence type="ECO:0000256" key="3">
    <source>
        <dbReference type="ARBA" id="ARBA00022833"/>
    </source>
</evidence>
<gene>
    <name evidence="7" type="ORF">RJT34_32414</name>
</gene>
<name>A0AAN9I299_CLITE</name>
<protein>
    <recommendedName>
        <fullName evidence="6">RING-type domain-containing protein</fullName>
    </recommendedName>
</protein>
<feature type="domain" description="RING-type" evidence="6">
    <location>
        <begin position="49"/>
        <end position="95"/>
    </location>
</feature>
<comment type="caution">
    <text evidence="7">The sequence shown here is derived from an EMBL/GenBank/DDBJ whole genome shotgun (WGS) entry which is preliminary data.</text>
</comment>
<accession>A0AAN9I299</accession>
<dbReference type="PANTHER" id="PTHR34451:SF7">
    <property type="entry name" value="PHD FINGER FAMILY PROTEIN"/>
    <property type="match status" value="1"/>
</dbReference>
<dbReference type="AlphaFoldDB" id="A0AAN9I299"/>
<dbReference type="EMBL" id="JAYKXN010000008">
    <property type="protein sequence ID" value="KAK7264803.1"/>
    <property type="molecule type" value="Genomic_DNA"/>
</dbReference>
<evidence type="ECO:0000256" key="4">
    <source>
        <dbReference type="PROSITE-ProRule" id="PRU00175"/>
    </source>
</evidence>